<dbReference type="Pfam" id="PF17736">
    <property type="entry name" value="Ig_C17orf99"/>
    <property type="match status" value="1"/>
</dbReference>
<keyword evidence="6 18" id="KW-0812">Transmembrane</keyword>
<evidence type="ECO:0000256" key="3">
    <source>
        <dbReference type="ARBA" id="ARBA00004285"/>
    </source>
</evidence>
<keyword evidence="10" id="KW-0965">Cell junction</keyword>
<dbReference type="PANTHER" id="PTHR11481">
    <property type="entry name" value="IMMUNOGLOBULIN FC RECEPTOR"/>
    <property type="match status" value="1"/>
</dbReference>
<keyword evidence="8" id="KW-0677">Repeat</keyword>
<evidence type="ECO:0000256" key="13">
    <source>
        <dbReference type="ARBA" id="ARBA00023157"/>
    </source>
</evidence>
<dbReference type="Pfam" id="PF13927">
    <property type="entry name" value="Ig_3"/>
    <property type="match status" value="1"/>
</dbReference>
<evidence type="ECO:0000256" key="1">
    <source>
        <dbReference type="ARBA" id="ARBA00004251"/>
    </source>
</evidence>
<evidence type="ECO:0000256" key="9">
    <source>
        <dbReference type="ARBA" id="ARBA00022889"/>
    </source>
</evidence>
<keyword evidence="14" id="KW-0325">Glycoprotein</keyword>
<evidence type="ECO:0000259" key="19">
    <source>
        <dbReference type="PROSITE" id="PS50835"/>
    </source>
</evidence>
<feature type="domain" description="Ig-like" evidence="19">
    <location>
        <begin position="249"/>
        <end position="353"/>
    </location>
</feature>
<feature type="region of interest" description="Disordered" evidence="17">
    <location>
        <begin position="703"/>
        <end position="795"/>
    </location>
</feature>
<dbReference type="InterPro" id="IPR036179">
    <property type="entry name" value="Ig-like_dom_sf"/>
</dbReference>
<keyword evidence="7" id="KW-0732">Signal</keyword>
<evidence type="ECO:0000256" key="4">
    <source>
        <dbReference type="ARBA" id="ARBA00022475"/>
    </source>
</evidence>
<evidence type="ECO:0000256" key="6">
    <source>
        <dbReference type="ARBA" id="ARBA00022692"/>
    </source>
</evidence>
<dbReference type="EMBL" id="JAINUG010000081">
    <property type="protein sequence ID" value="KAJ8399718.1"/>
    <property type="molecule type" value="Genomic_DNA"/>
</dbReference>
<evidence type="ECO:0000256" key="17">
    <source>
        <dbReference type="SAM" id="MobiDB-lite"/>
    </source>
</evidence>
<evidence type="ECO:0000256" key="12">
    <source>
        <dbReference type="ARBA" id="ARBA00023136"/>
    </source>
</evidence>
<feature type="compositionally biased region" description="Polar residues" evidence="17">
    <location>
        <begin position="715"/>
        <end position="738"/>
    </location>
</feature>
<keyword evidence="21" id="KW-1185">Reference proteome</keyword>
<keyword evidence="15" id="KW-0393">Immunoglobulin domain</keyword>
<evidence type="ECO:0000256" key="15">
    <source>
        <dbReference type="ARBA" id="ARBA00023319"/>
    </source>
</evidence>
<evidence type="ECO:0000256" key="2">
    <source>
        <dbReference type="ARBA" id="ARBA00004282"/>
    </source>
</evidence>
<feature type="region of interest" description="Disordered" evidence="17">
    <location>
        <begin position="1"/>
        <end position="32"/>
    </location>
</feature>
<keyword evidence="12 18" id="KW-0472">Membrane</keyword>
<dbReference type="GO" id="GO:0009897">
    <property type="term" value="C:external side of plasma membrane"/>
    <property type="evidence" value="ECO:0007669"/>
    <property type="project" value="TreeGrafter"/>
</dbReference>
<dbReference type="InterPro" id="IPR040878">
    <property type="entry name" value="IL-40-like_Ig"/>
</dbReference>
<dbReference type="PROSITE" id="PS50835">
    <property type="entry name" value="IG_LIKE"/>
    <property type="match status" value="4"/>
</dbReference>
<evidence type="ECO:0000313" key="21">
    <source>
        <dbReference type="Proteomes" id="UP001221898"/>
    </source>
</evidence>
<dbReference type="Gene3D" id="2.60.40.10">
    <property type="entry name" value="Immunoglobulins"/>
    <property type="match status" value="5"/>
</dbReference>
<dbReference type="SMART" id="SM00408">
    <property type="entry name" value="IGc2"/>
    <property type="match status" value="2"/>
</dbReference>
<evidence type="ECO:0000256" key="11">
    <source>
        <dbReference type="ARBA" id="ARBA00022989"/>
    </source>
</evidence>
<sequence length="832" mass="92058">MYYRGYRACPLSSPPSSHVPPPLSPELVSPVTSAPRPMWENQLSPLRMGLQSLCLLLATFLATWQVTETQAGFSVIESVKLMIFPGNHVESGTNVELKCEARIISNTGIPLSRQYTFYRDSTVVYTKSTTTLSLLIYPIRQARVANSGTYKCKVEVPDRSMESGPEPLVVTGLQTPMLYLNKSHYTEGEEVTAVCSARKEFGSFYFYFYVGSIEVNKVPASNHLAKAELKFNTAGNKSLHCEYVIDLQPGLVRSNKSSVFQVQVQELSIKASMTIQPKTSVIEGDSVQIMCNVDAPRHKPSKITVHLTKGLEVKSSGESRASYNKTVLTNDSGVYECISVMGNVQKSVNRSVTVSALFSPPLLTMSPREVFENEFFSLTCSSANISTERIHRNELKYYIFKDGQIITLGRFNGEYRNRANTSLNGNYYCVAEAKRIRKTSNGIVFKAKVLVSKPLITVFEAVIVAKPFQIRCHSERGSLPISYTLLNNKVAHRRTVTVRQPYDNAVFTVTITRKEDIRNFTCKAENNHSRESEALNATVIEPVSIPNLIALPDVLEGKQLDLICNIKEGSPPITFKWYRHGLDLPFLTKITKDKFHTYEVKAASSDDSGTYYCEVDNMASKARRSEAATVEVKLAIWKKALIGAFCVLLLVACVVFLCYRYGAKKRGKRENAAELSVKPSSPKSDDSLTVSLAHDTEVFNAHKDAAPHFDGTEGRSANGTRDSVASLPANNSNRSSDTGVDGEGRSVWSERESESGTDDQSSEEAPKEPDVEYTEVVHPQPADSARAPVRKGTDTVYSELQNSQGVAEHPEHAGEQGAVEYAQLNHDLPEPV</sequence>
<keyword evidence="4" id="KW-1003">Cell membrane</keyword>
<organism evidence="20 21">
    <name type="scientific">Aldrovandia affinis</name>
    <dbReference type="NCBI Taxonomy" id="143900"/>
    <lineage>
        <taxon>Eukaryota</taxon>
        <taxon>Metazoa</taxon>
        <taxon>Chordata</taxon>
        <taxon>Craniata</taxon>
        <taxon>Vertebrata</taxon>
        <taxon>Euteleostomi</taxon>
        <taxon>Actinopterygii</taxon>
        <taxon>Neopterygii</taxon>
        <taxon>Teleostei</taxon>
        <taxon>Notacanthiformes</taxon>
        <taxon>Halosauridae</taxon>
        <taxon>Aldrovandia</taxon>
    </lineage>
</organism>
<comment type="subcellular location">
    <subcellularLocation>
        <location evidence="2">Cell junction</location>
    </subcellularLocation>
    <subcellularLocation>
        <location evidence="1">Cell membrane</location>
        <topology evidence="1">Single-pass type I membrane protein</topology>
    </subcellularLocation>
    <subcellularLocation>
        <location evidence="3">Membrane raft</location>
    </subcellularLocation>
</comment>
<dbReference type="GO" id="GO:0098742">
    <property type="term" value="P:cell-cell adhesion via plasma-membrane adhesion molecules"/>
    <property type="evidence" value="ECO:0007669"/>
    <property type="project" value="TreeGrafter"/>
</dbReference>
<dbReference type="GO" id="GO:0070161">
    <property type="term" value="C:anchoring junction"/>
    <property type="evidence" value="ECO:0007669"/>
    <property type="project" value="UniProtKB-SubCell"/>
</dbReference>
<feature type="compositionally biased region" description="Basic and acidic residues" evidence="17">
    <location>
        <begin position="742"/>
        <end position="754"/>
    </location>
</feature>
<reference evidence="20" key="1">
    <citation type="journal article" date="2023" name="Science">
        <title>Genome structures resolve the early diversification of teleost fishes.</title>
        <authorList>
            <person name="Parey E."/>
            <person name="Louis A."/>
            <person name="Montfort J."/>
            <person name="Bouchez O."/>
            <person name="Roques C."/>
            <person name="Iampietro C."/>
            <person name="Lluch J."/>
            <person name="Castinel A."/>
            <person name="Donnadieu C."/>
            <person name="Desvignes T."/>
            <person name="Floi Bucao C."/>
            <person name="Jouanno E."/>
            <person name="Wen M."/>
            <person name="Mejri S."/>
            <person name="Dirks R."/>
            <person name="Jansen H."/>
            <person name="Henkel C."/>
            <person name="Chen W.J."/>
            <person name="Zahm M."/>
            <person name="Cabau C."/>
            <person name="Klopp C."/>
            <person name="Thompson A.W."/>
            <person name="Robinson-Rechavi M."/>
            <person name="Braasch I."/>
            <person name="Lecointre G."/>
            <person name="Bobe J."/>
            <person name="Postlethwait J.H."/>
            <person name="Berthelot C."/>
            <person name="Roest Crollius H."/>
            <person name="Guiguen Y."/>
        </authorList>
    </citation>
    <scope>NUCLEOTIDE SEQUENCE</scope>
    <source>
        <strain evidence="20">NC1722</strain>
    </source>
</reference>
<evidence type="ECO:0000256" key="5">
    <source>
        <dbReference type="ARBA" id="ARBA00022553"/>
    </source>
</evidence>
<evidence type="ECO:0000313" key="20">
    <source>
        <dbReference type="EMBL" id="KAJ8399718.1"/>
    </source>
</evidence>
<evidence type="ECO:0000256" key="18">
    <source>
        <dbReference type="SAM" id="Phobius"/>
    </source>
</evidence>
<dbReference type="SUPFAM" id="SSF48726">
    <property type="entry name" value="Immunoglobulin"/>
    <property type="match status" value="3"/>
</dbReference>
<keyword evidence="5" id="KW-0597">Phosphoprotein</keyword>
<feature type="domain" description="Ig-like" evidence="19">
    <location>
        <begin position="546"/>
        <end position="631"/>
    </location>
</feature>
<feature type="transmembrane region" description="Helical" evidence="18">
    <location>
        <begin position="640"/>
        <end position="659"/>
    </location>
</feature>
<keyword evidence="11 18" id="KW-1133">Transmembrane helix</keyword>
<dbReference type="InterPro" id="IPR007110">
    <property type="entry name" value="Ig-like_dom"/>
</dbReference>
<evidence type="ECO:0000256" key="16">
    <source>
        <dbReference type="ARBA" id="ARBA00049765"/>
    </source>
</evidence>
<dbReference type="AlphaFoldDB" id="A0AAD7WK20"/>
<evidence type="ECO:0000256" key="10">
    <source>
        <dbReference type="ARBA" id="ARBA00022949"/>
    </source>
</evidence>
<dbReference type="InterPro" id="IPR003599">
    <property type="entry name" value="Ig_sub"/>
</dbReference>
<feature type="domain" description="Ig-like" evidence="19">
    <location>
        <begin position="77"/>
        <end position="162"/>
    </location>
</feature>
<protein>
    <recommendedName>
        <fullName evidence="16">Platelet endothelial cell adhesion molecule</fullName>
    </recommendedName>
</protein>
<dbReference type="SMART" id="SM00409">
    <property type="entry name" value="IG"/>
    <property type="match status" value="5"/>
</dbReference>
<keyword evidence="9" id="KW-0130">Cell adhesion</keyword>
<dbReference type="GO" id="GO:0004888">
    <property type="term" value="F:transmembrane signaling receptor activity"/>
    <property type="evidence" value="ECO:0007669"/>
    <property type="project" value="TreeGrafter"/>
</dbReference>
<dbReference type="InterPro" id="IPR013783">
    <property type="entry name" value="Ig-like_fold"/>
</dbReference>
<name>A0AAD7WK20_9TELE</name>
<feature type="domain" description="Ig-like" evidence="19">
    <location>
        <begin position="361"/>
        <end position="440"/>
    </location>
</feature>
<dbReference type="InterPro" id="IPR003598">
    <property type="entry name" value="Ig_sub2"/>
</dbReference>
<dbReference type="Proteomes" id="UP001221898">
    <property type="component" value="Unassembled WGS sequence"/>
</dbReference>
<keyword evidence="13" id="KW-1015">Disulfide bond</keyword>
<dbReference type="GO" id="GO:0007166">
    <property type="term" value="P:cell surface receptor signaling pathway"/>
    <property type="evidence" value="ECO:0007669"/>
    <property type="project" value="TreeGrafter"/>
</dbReference>
<evidence type="ECO:0000256" key="14">
    <source>
        <dbReference type="ARBA" id="ARBA00023180"/>
    </source>
</evidence>
<dbReference type="InterPro" id="IPR050488">
    <property type="entry name" value="Ig_Fc_receptor"/>
</dbReference>
<gene>
    <name evidence="20" type="ORF">AAFF_G00408230</name>
</gene>
<proteinExistence type="predicted"/>
<dbReference type="PANTHER" id="PTHR11481:SF5">
    <property type="entry name" value="PLATELET ENDOTHELIAL CELL ADHESION MOLECULE"/>
    <property type="match status" value="1"/>
</dbReference>
<accession>A0AAD7WK20</accession>
<dbReference type="Pfam" id="PF13895">
    <property type="entry name" value="Ig_2"/>
    <property type="match status" value="1"/>
</dbReference>
<dbReference type="GO" id="GO:0045121">
    <property type="term" value="C:membrane raft"/>
    <property type="evidence" value="ECO:0007669"/>
    <property type="project" value="UniProtKB-SubCell"/>
</dbReference>
<evidence type="ECO:0000256" key="8">
    <source>
        <dbReference type="ARBA" id="ARBA00022737"/>
    </source>
</evidence>
<dbReference type="GO" id="GO:0006955">
    <property type="term" value="P:immune response"/>
    <property type="evidence" value="ECO:0007669"/>
    <property type="project" value="TreeGrafter"/>
</dbReference>
<evidence type="ECO:0000256" key="7">
    <source>
        <dbReference type="ARBA" id="ARBA00022729"/>
    </source>
</evidence>
<comment type="caution">
    <text evidence="20">The sequence shown here is derived from an EMBL/GenBank/DDBJ whole genome shotgun (WGS) entry which is preliminary data.</text>
</comment>
<feature type="compositionally biased region" description="Basic and acidic residues" evidence="17">
    <location>
        <begin position="703"/>
        <end position="713"/>
    </location>
</feature>